<dbReference type="Proteomes" id="UP000503162">
    <property type="component" value="Chromosome"/>
</dbReference>
<keyword evidence="3" id="KW-1185">Reference proteome</keyword>
<name>A0A6G8IJA2_9BURK</name>
<reference evidence="2 3" key="1">
    <citation type="submission" date="2020-03" db="EMBL/GenBank/DDBJ databases">
        <title>Hydrogenophaga sp. nov. isolated from cyanobacterial mat.</title>
        <authorList>
            <person name="Thorat V."/>
            <person name="Kirdat K."/>
            <person name="Tiwarekar B."/>
            <person name="Costa E.D."/>
            <person name="Yadav A."/>
        </authorList>
    </citation>
    <scope>NUCLEOTIDE SEQUENCE [LARGE SCALE GENOMIC DNA]</scope>
    <source>
        <strain evidence="2 3">BA0156</strain>
    </source>
</reference>
<accession>A0A6G8IJA2</accession>
<dbReference type="KEGG" id="hcz:G9Q37_13335"/>
<evidence type="ECO:0000256" key="1">
    <source>
        <dbReference type="SAM" id="MobiDB-lite"/>
    </source>
</evidence>
<sequence>MNGFQKIVCAGALCGLAACGGSPGDGGGTAAPEPGTPASHTLTGHWIDPNNGTVLMVTPDGLSYGVLHTGADATLVRGTLTLTGTTLPPLPLDAVNASGESNQRQFTVQGGLQPSGALAFEVSDPKGVGGPVTLVVDTAYEPPLPLAQWAGSYVGLAQVAGLQGECLLELDANGGLAMSNTPTAGDVACDATGRLDDVPGAPSLKSFKLCFAGTGCNLSDNPSFEGLARLAGAAPSPTGPRPLLTLVGMDLDAQNGLLIEARP</sequence>
<dbReference type="RefSeq" id="WP_166227771.1">
    <property type="nucleotide sequence ID" value="NZ_CP049989.1"/>
</dbReference>
<dbReference type="AlphaFoldDB" id="A0A6G8IJA2"/>
<evidence type="ECO:0000313" key="3">
    <source>
        <dbReference type="Proteomes" id="UP000503162"/>
    </source>
</evidence>
<feature type="region of interest" description="Disordered" evidence="1">
    <location>
        <begin position="24"/>
        <end position="45"/>
    </location>
</feature>
<dbReference type="EMBL" id="CP049989">
    <property type="protein sequence ID" value="QIM53060.1"/>
    <property type="molecule type" value="Genomic_DNA"/>
</dbReference>
<evidence type="ECO:0008006" key="4">
    <source>
        <dbReference type="Google" id="ProtNLM"/>
    </source>
</evidence>
<evidence type="ECO:0000313" key="2">
    <source>
        <dbReference type="EMBL" id="QIM53060.1"/>
    </source>
</evidence>
<gene>
    <name evidence="2" type="ORF">G9Q37_13335</name>
</gene>
<dbReference type="PROSITE" id="PS51257">
    <property type="entry name" value="PROKAR_LIPOPROTEIN"/>
    <property type="match status" value="1"/>
</dbReference>
<organism evidence="2 3">
    <name type="scientific">Hydrogenophaga crocea</name>
    <dbReference type="NCBI Taxonomy" id="2716225"/>
    <lineage>
        <taxon>Bacteria</taxon>
        <taxon>Pseudomonadati</taxon>
        <taxon>Pseudomonadota</taxon>
        <taxon>Betaproteobacteria</taxon>
        <taxon>Burkholderiales</taxon>
        <taxon>Comamonadaceae</taxon>
        <taxon>Hydrogenophaga</taxon>
    </lineage>
</organism>
<protein>
    <recommendedName>
        <fullName evidence="4">Lipoprotein</fullName>
    </recommendedName>
</protein>
<proteinExistence type="predicted"/>